<accession>A0A3L8P4K4</accession>
<dbReference type="Pfam" id="PF11222">
    <property type="entry name" value="DUF3017"/>
    <property type="match status" value="1"/>
</dbReference>
<feature type="transmembrane region" description="Helical" evidence="1">
    <location>
        <begin position="42"/>
        <end position="62"/>
    </location>
</feature>
<dbReference type="OrthoDB" id="3790201at2"/>
<reference evidence="2 3" key="1">
    <citation type="submission" date="2018-10" db="EMBL/GenBank/DDBJ databases">
        <title>Marmoricola sp. 4Q3S-7 whole genome shotgun sequence.</title>
        <authorList>
            <person name="Li F."/>
        </authorList>
    </citation>
    <scope>NUCLEOTIDE SEQUENCE [LARGE SCALE GENOMIC DNA]</scope>
    <source>
        <strain evidence="2 3">4Q3S-7</strain>
    </source>
</reference>
<evidence type="ECO:0000313" key="3">
    <source>
        <dbReference type="Proteomes" id="UP000281708"/>
    </source>
</evidence>
<keyword evidence="1" id="KW-1133">Transmembrane helix</keyword>
<comment type="caution">
    <text evidence="2">The sequence shown here is derived from an EMBL/GenBank/DDBJ whole genome shotgun (WGS) entry which is preliminary data.</text>
</comment>
<keyword evidence="1" id="KW-0472">Membrane</keyword>
<gene>
    <name evidence="2" type="ORF">D9V37_09215</name>
</gene>
<evidence type="ECO:0000313" key="2">
    <source>
        <dbReference type="EMBL" id="RLV50034.1"/>
    </source>
</evidence>
<dbReference type="RefSeq" id="WP_121805798.1">
    <property type="nucleotide sequence ID" value="NZ_RDBE01000006.1"/>
</dbReference>
<evidence type="ECO:0000256" key="1">
    <source>
        <dbReference type="SAM" id="Phobius"/>
    </source>
</evidence>
<name>A0A3L8P4K4_9ACTN</name>
<protein>
    <submittedName>
        <fullName evidence="2">DUF3017 domain-containing protein</fullName>
    </submittedName>
</protein>
<dbReference type="InterPro" id="IPR021385">
    <property type="entry name" value="DUF3017"/>
</dbReference>
<feature type="transmembrane region" description="Helical" evidence="1">
    <location>
        <begin position="74"/>
        <end position="93"/>
    </location>
</feature>
<organism evidence="2 3">
    <name type="scientific">Nocardioides mangrovicus</name>
    <dbReference type="NCBI Taxonomy" id="2478913"/>
    <lineage>
        <taxon>Bacteria</taxon>
        <taxon>Bacillati</taxon>
        <taxon>Actinomycetota</taxon>
        <taxon>Actinomycetes</taxon>
        <taxon>Propionibacteriales</taxon>
        <taxon>Nocardioidaceae</taxon>
        <taxon>Nocardioides</taxon>
    </lineage>
</organism>
<feature type="transmembrane region" description="Helical" evidence="1">
    <location>
        <begin position="16"/>
        <end position="36"/>
    </location>
</feature>
<sequence length="99" mass="10600">MVRSLPPLQRPKTIGGLLYFGVLALTVVGLVVVGVSSWRRGITFLGAGLLLSAVARLVLGEYDAGMLRVRRKWFDVLLLALTGAVLIFLAATIPNQPGQ</sequence>
<keyword evidence="3" id="KW-1185">Reference proteome</keyword>
<dbReference type="Proteomes" id="UP000281708">
    <property type="component" value="Unassembled WGS sequence"/>
</dbReference>
<dbReference type="AlphaFoldDB" id="A0A3L8P4K4"/>
<keyword evidence="1" id="KW-0812">Transmembrane</keyword>
<dbReference type="EMBL" id="RDBE01000006">
    <property type="protein sequence ID" value="RLV50034.1"/>
    <property type="molecule type" value="Genomic_DNA"/>
</dbReference>
<proteinExistence type="predicted"/>